<evidence type="ECO:0000313" key="5">
    <source>
        <dbReference type="Proteomes" id="UP000076727"/>
    </source>
</evidence>
<dbReference type="SUPFAM" id="SSF54637">
    <property type="entry name" value="Thioesterase/thiol ester dehydrase-isomerase"/>
    <property type="match status" value="1"/>
</dbReference>
<dbReference type="Pfam" id="PF03061">
    <property type="entry name" value="4HBT"/>
    <property type="match status" value="1"/>
</dbReference>
<evidence type="ECO:0000256" key="1">
    <source>
        <dbReference type="ARBA" id="ARBA00008324"/>
    </source>
</evidence>
<accession>A0A165R4K2</accession>
<keyword evidence="2" id="KW-0378">Hydrolase</keyword>
<gene>
    <name evidence="4" type="ORF">DAEQUDRAFT_737514</name>
</gene>
<dbReference type="CDD" id="cd03443">
    <property type="entry name" value="PaaI_thioesterase"/>
    <property type="match status" value="1"/>
</dbReference>
<name>A0A165R4K2_9APHY</name>
<sequence length="184" mass="19509">MSPPNAAKVAQYKSIISGAKSNLSSEQLDKVAYILAWHGPDDGFATSVIEKLQITECGTFVRPEDGTTHGRVVYEGTVTQDMCNAHDMMHGGCAAFLVDCCTSIALVAMGLATGSPVDLVSQSLTTTYHAGAKLGDKIQIVNITTASGKRAVTARAEIWDVTTKRLAVTGHHVKMVPSKSAFKL</sequence>
<protein>
    <recommendedName>
        <fullName evidence="3">Thioesterase domain-containing protein</fullName>
    </recommendedName>
</protein>
<dbReference type="AlphaFoldDB" id="A0A165R4K2"/>
<evidence type="ECO:0000313" key="4">
    <source>
        <dbReference type="EMBL" id="KZT70301.1"/>
    </source>
</evidence>
<dbReference type="GO" id="GO:0047617">
    <property type="term" value="F:fatty acyl-CoA hydrolase activity"/>
    <property type="evidence" value="ECO:0007669"/>
    <property type="project" value="InterPro"/>
</dbReference>
<dbReference type="OrthoDB" id="2831072at2759"/>
<evidence type="ECO:0000256" key="2">
    <source>
        <dbReference type="ARBA" id="ARBA00022801"/>
    </source>
</evidence>
<reference evidence="4 5" key="1">
    <citation type="journal article" date="2016" name="Mol. Biol. Evol.">
        <title>Comparative Genomics of Early-Diverging Mushroom-Forming Fungi Provides Insights into the Origins of Lignocellulose Decay Capabilities.</title>
        <authorList>
            <person name="Nagy L.G."/>
            <person name="Riley R."/>
            <person name="Tritt A."/>
            <person name="Adam C."/>
            <person name="Daum C."/>
            <person name="Floudas D."/>
            <person name="Sun H."/>
            <person name="Yadav J.S."/>
            <person name="Pangilinan J."/>
            <person name="Larsson K.H."/>
            <person name="Matsuura K."/>
            <person name="Barry K."/>
            <person name="Labutti K."/>
            <person name="Kuo R."/>
            <person name="Ohm R.A."/>
            <person name="Bhattacharya S.S."/>
            <person name="Shirouzu T."/>
            <person name="Yoshinaga Y."/>
            <person name="Martin F.M."/>
            <person name="Grigoriev I.V."/>
            <person name="Hibbett D.S."/>
        </authorList>
    </citation>
    <scope>NUCLEOTIDE SEQUENCE [LARGE SCALE GENOMIC DNA]</scope>
    <source>
        <strain evidence="4 5">L-15889</strain>
    </source>
</reference>
<dbReference type="InterPro" id="IPR039298">
    <property type="entry name" value="ACOT13"/>
</dbReference>
<keyword evidence="5" id="KW-1185">Reference proteome</keyword>
<organism evidence="4 5">
    <name type="scientific">Daedalea quercina L-15889</name>
    <dbReference type="NCBI Taxonomy" id="1314783"/>
    <lineage>
        <taxon>Eukaryota</taxon>
        <taxon>Fungi</taxon>
        <taxon>Dikarya</taxon>
        <taxon>Basidiomycota</taxon>
        <taxon>Agaricomycotina</taxon>
        <taxon>Agaricomycetes</taxon>
        <taxon>Polyporales</taxon>
        <taxon>Fomitopsis</taxon>
    </lineage>
</organism>
<dbReference type="PANTHER" id="PTHR21660">
    <property type="entry name" value="THIOESTERASE SUPERFAMILY MEMBER-RELATED"/>
    <property type="match status" value="1"/>
</dbReference>
<feature type="domain" description="Thioesterase" evidence="3">
    <location>
        <begin position="88"/>
        <end position="164"/>
    </location>
</feature>
<comment type="similarity">
    <text evidence="1">Belongs to the thioesterase PaaI family.</text>
</comment>
<dbReference type="InterPro" id="IPR029069">
    <property type="entry name" value="HotDog_dom_sf"/>
</dbReference>
<proteinExistence type="inferred from homology"/>
<evidence type="ECO:0000259" key="3">
    <source>
        <dbReference type="Pfam" id="PF03061"/>
    </source>
</evidence>
<dbReference type="Gene3D" id="3.10.129.10">
    <property type="entry name" value="Hotdog Thioesterase"/>
    <property type="match status" value="1"/>
</dbReference>
<dbReference type="InterPro" id="IPR006683">
    <property type="entry name" value="Thioestr_dom"/>
</dbReference>
<dbReference type="EMBL" id="KV429052">
    <property type="protein sequence ID" value="KZT70301.1"/>
    <property type="molecule type" value="Genomic_DNA"/>
</dbReference>
<dbReference type="Proteomes" id="UP000076727">
    <property type="component" value="Unassembled WGS sequence"/>
</dbReference>
<dbReference type="PANTHER" id="PTHR21660:SF1">
    <property type="entry name" value="ACYL-COENZYME A THIOESTERASE 13"/>
    <property type="match status" value="1"/>
</dbReference>
<dbReference type="STRING" id="1314783.A0A165R4K2"/>